<evidence type="ECO:0000256" key="11">
    <source>
        <dbReference type="ARBA" id="ARBA00023136"/>
    </source>
</evidence>
<keyword evidence="8 15" id="KW-0460">Magnesium</keyword>
<organism evidence="21 22">
    <name type="scientific">Gracilariopsis chorda</name>
    <dbReference type="NCBI Taxonomy" id="448386"/>
    <lineage>
        <taxon>Eukaryota</taxon>
        <taxon>Rhodophyta</taxon>
        <taxon>Florideophyceae</taxon>
        <taxon>Rhodymeniophycidae</taxon>
        <taxon>Gracilariales</taxon>
        <taxon>Gracilariaceae</taxon>
        <taxon>Gracilariopsis</taxon>
    </lineage>
</organism>
<dbReference type="STRING" id="448386.A0A2V3IVN5"/>
<dbReference type="Pfam" id="PF00122">
    <property type="entry name" value="E1-E2_ATPase"/>
    <property type="match status" value="1"/>
</dbReference>
<comment type="subcellular location">
    <subcellularLocation>
        <location evidence="2">Endomembrane system</location>
    </subcellularLocation>
    <subcellularLocation>
        <location evidence="1 16">Membrane</location>
        <topology evidence="1 16">Multi-pass membrane protein</topology>
    </subcellularLocation>
</comment>
<dbReference type="PROSITE" id="PS00154">
    <property type="entry name" value="ATPASE_E1_E2"/>
    <property type="match status" value="1"/>
</dbReference>
<protein>
    <recommendedName>
        <fullName evidence="16">Phospholipid-transporting ATPase</fullName>
        <ecNumber evidence="16">7.6.2.1</ecNumber>
    </recommendedName>
</protein>
<evidence type="ECO:0000256" key="4">
    <source>
        <dbReference type="ARBA" id="ARBA00022692"/>
    </source>
</evidence>
<dbReference type="NCBIfam" id="TIGR01494">
    <property type="entry name" value="ATPase_P-type"/>
    <property type="match status" value="1"/>
</dbReference>
<keyword evidence="22" id="KW-1185">Reference proteome</keyword>
<feature type="transmembrane region" description="Helical" evidence="16">
    <location>
        <begin position="1132"/>
        <end position="1152"/>
    </location>
</feature>
<proteinExistence type="inferred from homology"/>
<feature type="active site" description="4-aspartylphosphate intermediate" evidence="13">
    <location>
        <position position="448"/>
    </location>
</feature>
<dbReference type="SFLD" id="SFLDS00003">
    <property type="entry name" value="Haloacid_Dehalogenase"/>
    <property type="match status" value="1"/>
</dbReference>
<keyword evidence="6 14" id="KW-0547">Nucleotide-binding</keyword>
<dbReference type="SUPFAM" id="SSF81653">
    <property type="entry name" value="Calcium ATPase, transduction domain A"/>
    <property type="match status" value="1"/>
</dbReference>
<keyword evidence="10 16" id="KW-1133">Transmembrane helix</keyword>
<dbReference type="InterPro" id="IPR018303">
    <property type="entry name" value="ATPase_P-typ_P_site"/>
</dbReference>
<dbReference type="SUPFAM" id="SSF81665">
    <property type="entry name" value="Calcium ATPase, transmembrane domain M"/>
    <property type="match status" value="1"/>
</dbReference>
<name>A0A2V3IVN5_9FLOR</name>
<feature type="binding site" evidence="14">
    <location>
        <position position="889"/>
    </location>
    <ligand>
        <name>ATP</name>
        <dbReference type="ChEBI" id="CHEBI:30616"/>
    </ligand>
</feature>
<feature type="transmembrane region" description="Helical" evidence="16">
    <location>
        <begin position="1063"/>
        <end position="1084"/>
    </location>
</feature>
<dbReference type="SUPFAM" id="SSF56784">
    <property type="entry name" value="HAD-like"/>
    <property type="match status" value="1"/>
</dbReference>
<feature type="binding site" evidence="14">
    <location>
        <position position="745"/>
    </location>
    <ligand>
        <name>ATP</name>
        <dbReference type="ChEBI" id="CHEBI:30616"/>
    </ligand>
</feature>
<feature type="transmembrane region" description="Helical" evidence="16">
    <location>
        <begin position="335"/>
        <end position="360"/>
    </location>
</feature>
<feature type="binding site" evidence="14">
    <location>
        <position position="449"/>
    </location>
    <ligand>
        <name>ATP</name>
        <dbReference type="ChEBI" id="CHEBI:30616"/>
    </ligand>
</feature>
<evidence type="ECO:0000256" key="13">
    <source>
        <dbReference type="PIRSR" id="PIRSR606539-1"/>
    </source>
</evidence>
<evidence type="ECO:0000256" key="2">
    <source>
        <dbReference type="ARBA" id="ARBA00004308"/>
    </source>
</evidence>
<feature type="region of interest" description="Disordered" evidence="17">
    <location>
        <begin position="506"/>
        <end position="565"/>
    </location>
</feature>
<dbReference type="Gene3D" id="3.40.1110.10">
    <property type="entry name" value="Calcium-transporting ATPase, cytoplasmic domain N"/>
    <property type="match status" value="1"/>
</dbReference>
<evidence type="ECO:0000259" key="18">
    <source>
        <dbReference type="Pfam" id="PF00122"/>
    </source>
</evidence>
<feature type="transmembrane region" description="Helical" evidence="16">
    <location>
        <begin position="975"/>
        <end position="995"/>
    </location>
</feature>
<feature type="binding site" evidence="14">
    <location>
        <position position="608"/>
    </location>
    <ligand>
        <name>ATP</name>
        <dbReference type="ChEBI" id="CHEBI:30616"/>
    </ligand>
</feature>
<dbReference type="Gene3D" id="2.70.150.10">
    <property type="entry name" value="Calcium-transporting ATPase, cytoplasmic transduction domain A"/>
    <property type="match status" value="1"/>
</dbReference>
<feature type="binding site" evidence="15">
    <location>
        <position position="885"/>
    </location>
    <ligand>
        <name>Mg(2+)</name>
        <dbReference type="ChEBI" id="CHEBI:18420"/>
    </ligand>
</feature>
<dbReference type="Pfam" id="PF16209">
    <property type="entry name" value="PhoLip_ATPase_N"/>
    <property type="match status" value="1"/>
</dbReference>
<keyword evidence="7 14" id="KW-0067">ATP-binding</keyword>
<dbReference type="FunFam" id="3.40.50.1000:FF:000014">
    <property type="entry name" value="Phospholipid-transporting ATPase"/>
    <property type="match status" value="1"/>
</dbReference>
<keyword evidence="5 15" id="KW-0479">Metal-binding</keyword>
<feature type="domain" description="P-type ATPase A" evidence="18">
    <location>
        <begin position="183"/>
        <end position="234"/>
    </location>
</feature>
<comment type="caution">
    <text evidence="21">The sequence shown here is derived from an EMBL/GenBank/DDBJ whole genome shotgun (WGS) entry which is preliminary data.</text>
</comment>
<dbReference type="GO" id="GO:0016887">
    <property type="term" value="F:ATP hydrolysis activity"/>
    <property type="evidence" value="ECO:0007669"/>
    <property type="project" value="InterPro"/>
</dbReference>
<feature type="binding site" evidence="14">
    <location>
        <position position="448"/>
    </location>
    <ligand>
        <name>ATP</name>
        <dbReference type="ChEBI" id="CHEBI:30616"/>
    </ligand>
</feature>
<evidence type="ECO:0000256" key="12">
    <source>
        <dbReference type="ARBA" id="ARBA00034036"/>
    </source>
</evidence>
<evidence type="ECO:0000256" key="17">
    <source>
        <dbReference type="SAM" id="MobiDB-lite"/>
    </source>
</evidence>
<evidence type="ECO:0000256" key="3">
    <source>
        <dbReference type="ARBA" id="ARBA00008109"/>
    </source>
</evidence>
<evidence type="ECO:0000256" key="6">
    <source>
        <dbReference type="ARBA" id="ARBA00022741"/>
    </source>
</evidence>
<sequence>MEPVDDAQQRMSQPSLSHSRSLYSKRTSILTPEEQKDQQSGIRYVRFNDHSTNASRNFPSNQLRTAKYNALNMIPKALFEQFRRVANFYFLVIAIVSFVPGVSPSTPAASVLPLLVVVGFGFARDVYEDGKRAAEDRRQNSEKQIIMARRPESVDAVDRKVSLVSKSLSDRLIALNLQPEIHRTVASRNIAVGDIVFLRKGQVFPCDMVLLHSSTDGGIAYVSTANLDGESNLKRTLCAAPTSDLKYPSELLSLHGKVRAQQPATALYDFDASILLSGHEPAPLSASNLLLRGSILRNTSYVYGLAVYTGFDTKVALNMRNPPSKMGNVEKKLNWIVLILFVILAILISACSGAAAALQANQAEGQWYMDEFSDRGSGSVFARSLGTFLILFSTFIPVSLFVTLEFIRVIQALFMSADYRMKTKGRSVAARATNLNETLGEIEHILSDKTGTLTENEMRYIACSAGGNVYNIRKKRRDMHNAVKKDVKPVKLLLLAMALCHSVVPEPKSEGSEPLFDDDDSDGKKKKKMRAFRNSKKTESADAANANQSDDDSNDGLPSYQGQSPDEVALVTSARKYGIGLLRRTIDTLVIDHFGTEEEYTALAELEFNSDRKRMSMIFKCPDRKIRMYTKGADTIMLPLLRNNLDMQLVQDHIDEFAKEGLRTLVFAKRDFTPQEFEPWFARFQEASNSLDDREAKVSALSAEIETDLEFIATTAVEDKLQDKVPETIKFMREAGVKLWVLTGDKRETAENIGYSANLLDRDMDVRHIKGATSKEVRSQLSGTLDDHILDEEPRSFERARSSSIANFARRLSLRDKKKVEEKEVGIIIDGKSLSFAIEDHAELFMALSDHAKVVICCRVTPLQKALVVRLVREERKAVTLAIGDGGNDVSMIQEAHVGVGIYGKEGTQAARSADYAVGEFKHLLRLTALHGRFSVVRTAGMINLSFYKNIFFTLTQVLFQPFAFVSGVTFNNQWISAAFNVIVTSASPFLYGIFERDVDEGTALRFPSVYGSNRDKKLFSIKSFLEYTMLYGLWHAVVVFFGVYLLFGYLRIGFSDGRDSGLFLVGLANSTIVTLMTLFKILLHSHTLNWIVLLFMALSLGVYVAVVPLSISLFQDYPMEGQLVALFSSPLFYLSAAVIMVGGFVLDFTVLSIRQLVKPNMVDRLRVWERDVRRNKAA</sequence>
<dbReference type="PRINTS" id="PR00119">
    <property type="entry name" value="CATATPASE"/>
</dbReference>
<feature type="transmembrane region" description="Helical" evidence="16">
    <location>
        <begin position="951"/>
        <end position="969"/>
    </location>
</feature>
<dbReference type="PANTHER" id="PTHR24092">
    <property type="entry name" value="PROBABLE PHOSPHOLIPID-TRANSPORTING ATPASE"/>
    <property type="match status" value="1"/>
</dbReference>
<feature type="binding site" evidence="15">
    <location>
        <position position="450"/>
    </location>
    <ligand>
        <name>Mg(2+)</name>
        <dbReference type="ChEBI" id="CHEBI:18420"/>
    </ligand>
</feature>
<evidence type="ECO:0000256" key="9">
    <source>
        <dbReference type="ARBA" id="ARBA00022967"/>
    </source>
</evidence>
<feature type="transmembrane region" description="Helical" evidence="16">
    <location>
        <begin position="1091"/>
        <end position="1112"/>
    </location>
</feature>
<feature type="binding site" evidence="14">
    <location>
        <position position="888"/>
    </location>
    <ligand>
        <name>ATP</name>
        <dbReference type="ChEBI" id="CHEBI:30616"/>
    </ligand>
</feature>
<evidence type="ECO:0000256" key="1">
    <source>
        <dbReference type="ARBA" id="ARBA00004141"/>
    </source>
</evidence>
<feature type="domain" description="P-type ATPase C-terminal" evidence="20">
    <location>
        <begin position="911"/>
        <end position="1161"/>
    </location>
</feature>
<evidence type="ECO:0000313" key="22">
    <source>
        <dbReference type="Proteomes" id="UP000247409"/>
    </source>
</evidence>
<dbReference type="InterPro" id="IPR023299">
    <property type="entry name" value="ATPase_P-typ_cyto_dom_N"/>
</dbReference>
<dbReference type="InterPro" id="IPR036412">
    <property type="entry name" value="HAD-like_sf"/>
</dbReference>
<dbReference type="InterPro" id="IPR044492">
    <property type="entry name" value="P_typ_ATPase_HD_dom"/>
</dbReference>
<evidence type="ECO:0000259" key="19">
    <source>
        <dbReference type="Pfam" id="PF16209"/>
    </source>
</evidence>
<dbReference type="InterPro" id="IPR032630">
    <property type="entry name" value="P_typ_ATPase_c"/>
</dbReference>
<dbReference type="GO" id="GO:0000287">
    <property type="term" value="F:magnesium ion binding"/>
    <property type="evidence" value="ECO:0007669"/>
    <property type="project" value="UniProtKB-UniRule"/>
</dbReference>
<feature type="binding site" evidence="14">
    <location>
        <position position="859"/>
    </location>
    <ligand>
        <name>ATP</name>
        <dbReference type="ChEBI" id="CHEBI:30616"/>
    </ligand>
</feature>
<dbReference type="SFLD" id="SFLDF00027">
    <property type="entry name" value="p-type_atpase"/>
    <property type="match status" value="1"/>
</dbReference>
<feature type="compositionally biased region" description="Basic residues" evidence="17">
    <location>
        <begin position="524"/>
        <end position="535"/>
    </location>
</feature>
<evidence type="ECO:0000256" key="16">
    <source>
        <dbReference type="RuleBase" id="RU362033"/>
    </source>
</evidence>
<comment type="similarity">
    <text evidence="3 16">Belongs to the cation transport ATPase (P-type) (TC 3.A.3) family. Type IV subfamily.</text>
</comment>
<feature type="binding site" evidence="15">
    <location>
        <position position="889"/>
    </location>
    <ligand>
        <name>Mg(2+)</name>
        <dbReference type="ChEBI" id="CHEBI:18420"/>
    </ligand>
</feature>
<dbReference type="EC" id="7.6.2.1" evidence="16"/>
<feature type="binding site" evidence="14">
    <location>
        <position position="743"/>
    </location>
    <ligand>
        <name>ATP</name>
        <dbReference type="ChEBI" id="CHEBI:30616"/>
    </ligand>
</feature>
<dbReference type="GO" id="GO:0005524">
    <property type="term" value="F:ATP binding"/>
    <property type="evidence" value="ECO:0007669"/>
    <property type="project" value="UniProtKB-UniRule"/>
</dbReference>
<evidence type="ECO:0000313" key="21">
    <source>
        <dbReference type="EMBL" id="PXF46192.1"/>
    </source>
</evidence>
<feature type="binding site" evidence="15">
    <location>
        <position position="448"/>
    </location>
    <ligand>
        <name>Mg(2+)</name>
        <dbReference type="ChEBI" id="CHEBI:18420"/>
    </ligand>
</feature>
<accession>A0A2V3IVN5</accession>
<dbReference type="InterPro" id="IPR059000">
    <property type="entry name" value="ATPase_P-type_domA"/>
</dbReference>
<dbReference type="InterPro" id="IPR023214">
    <property type="entry name" value="HAD_sf"/>
</dbReference>
<feature type="transmembrane region" description="Helical" evidence="16">
    <location>
        <begin position="108"/>
        <end position="127"/>
    </location>
</feature>
<dbReference type="GO" id="GO:0140326">
    <property type="term" value="F:ATPase-coupled intramembrane lipid transporter activity"/>
    <property type="evidence" value="ECO:0007669"/>
    <property type="project" value="UniProtKB-EC"/>
</dbReference>
<dbReference type="Proteomes" id="UP000247409">
    <property type="component" value="Unassembled WGS sequence"/>
</dbReference>
<dbReference type="NCBIfam" id="TIGR01652">
    <property type="entry name" value="ATPase-Plipid"/>
    <property type="match status" value="1"/>
</dbReference>
<feature type="transmembrane region" description="Helical" evidence="16">
    <location>
        <begin position="1025"/>
        <end position="1051"/>
    </location>
</feature>
<dbReference type="GO" id="GO:0045332">
    <property type="term" value="P:phospholipid translocation"/>
    <property type="evidence" value="ECO:0007669"/>
    <property type="project" value="TreeGrafter"/>
</dbReference>
<keyword evidence="4 16" id="KW-0812">Transmembrane</keyword>
<dbReference type="PANTHER" id="PTHR24092:SF150">
    <property type="entry name" value="PHOSPHOLIPID-TRANSPORTING ATPASE"/>
    <property type="match status" value="1"/>
</dbReference>
<dbReference type="SFLD" id="SFLDG00002">
    <property type="entry name" value="C1.7:_P-type_atpase_like"/>
    <property type="match status" value="1"/>
</dbReference>
<feature type="binding site" evidence="14">
    <location>
        <position position="450"/>
    </location>
    <ligand>
        <name>ATP</name>
        <dbReference type="ChEBI" id="CHEBI:30616"/>
    </ligand>
</feature>
<dbReference type="Pfam" id="PF13246">
    <property type="entry name" value="Cation_ATPase"/>
    <property type="match status" value="1"/>
</dbReference>
<comment type="cofactor">
    <cofactor evidence="15">
        <name>Mg(2+)</name>
        <dbReference type="ChEBI" id="CHEBI:18420"/>
    </cofactor>
</comment>
<dbReference type="InterPro" id="IPR032631">
    <property type="entry name" value="P-type_ATPase_N"/>
</dbReference>
<dbReference type="SUPFAM" id="SSF81660">
    <property type="entry name" value="Metal cation-transporting ATPase, ATP-binding domain N"/>
    <property type="match status" value="1"/>
</dbReference>
<evidence type="ECO:0000259" key="20">
    <source>
        <dbReference type="Pfam" id="PF16212"/>
    </source>
</evidence>
<evidence type="ECO:0000256" key="10">
    <source>
        <dbReference type="ARBA" id="ARBA00022989"/>
    </source>
</evidence>
<dbReference type="AlphaFoldDB" id="A0A2V3IVN5"/>
<keyword evidence="11 16" id="KW-0472">Membrane</keyword>
<dbReference type="InterPro" id="IPR006539">
    <property type="entry name" value="P-type_ATPase_IV"/>
</dbReference>
<dbReference type="EMBL" id="NBIV01000043">
    <property type="protein sequence ID" value="PXF46192.1"/>
    <property type="molecule type" value="Genomic_DNA"/>
</dbReference>
<feature type="binding site" evidence="14">
    <location>
        <position position="744"/>
    </location>
    <ligand>
        <name>ATP</name>
        <dbReference type="ChEBI" id="CHEBI:30616"/>
    </ligand>
</feature>
<evidence type="ECO:0000256" key="8">
    <source>
        <dbReference type="ARBA" id="ARBA00022842"/>
    </source>
</evidence>
<comment type="catalytic activity">
    <reaction evidence="12 16">
        <text>ATP + H2O + phospholipidSide 1 = ADP + phosphate + phospholipidSide 2.</text>
        <dbReference type="EC" id="7.6.2.1"/>
    </reaction>
</comment>
<keyword evidence="9 16" id="KW-1278">Translocase</keyword>
<dbReference type="InterPro" id="IPR001757">
    <property type="entry name" value="P_typ_ATPase"/>
</dbReference>
<feature type="region of interest" description="Disordered" evidence="17">
    <location>
        <begin position="1"/>
        <end position="41"/>
    </location>
</feature>
<dbReference type="OrthoDB" id="377733at2759"/>
<feature type="transmembrane region" description="Helical" evidence="16">
    <location>
        <begin position="380"/>
        <end position="407"/>
    </location>
</feature>
<evidence type="ECO:0000256" key="5">
    <source>
        <dbReference type="ARBA" id="ARBA00022723"/>
    </source>
</evidence>
<feature type="binding site" evidence="14">
    <location>
        <position position="631"/>
    </location>
    <ligand>
        <name>ATP</name>
        <dbReference type="ChEBI" id="CHEBI:30616"/>
    </ligand>
</feature>
<evidence type="ECO:0000256" key="7">
    <source>
        <dbReference type="ARBA" id="ARBA00022840"/>
    </source>
</evidence>
<evidence type="ECO:0000256" key="15">
    <source>
        <dbReference type="PIRSR" id="PIRSR606539-3"/>
    </source>
</evidence>
<dbReference type="Pfam" id="PF16212">
    <property type="entry name" value="PhoLip_ATPase_C"/>
    <property type="match status" value="1"/>
</dbReference>
<feature type="binding site" evidence="14">
    <location>
        <position position="663"/>
    </location>
    <ligand>
        <name>ATP</name>
        <dbReference type="ChEBI" id="CHEBI:30616"/>
    </ligand>
</feature>
<feature type="binding site" evidence="14">
    <location>
        <position position="865"/>
    </location>
    <ligand>
        <name>ATP</name>
        <dbReference type="ChEBI" id="CHEBI:30616"/>
    </ligand>
</feature>
<dbReference type="InterPro" id="IPR023298">
    <property type="entry name" value="ATPase_P-typ_TM_dom_sf"/>
</dbReference>
<feature type="transmembrane region" description="Helical" evidence="16">
    <location>
        <begin position="85"/>
        <end position="102"/>
    </location>
</feature>
<evidence type="ECO:0000256" key="14">
    <source>
        <dbReference type="PIRSR" id="PIRSR606539-2"/>
    </source>
</evidence>
<gene>
    <name evidence="21" type="ORF">BWQ96_04069</name>
</gene>
<dbReference type="Gene3D" id="3.40.50.1000">
    <property type="entry name" value="HAD superfamily/HAD-like"/>
    <property type="match status" value="1"/>
</dbReference>
<dbReference type="GO" id="GO:0005886">
    <property type="term" value="C:plasma membrane"/>
    <property type="evidence" value="ECO:0007669"/>
    <property type="project" value="TreeGrafter"/>
</dbReference>
<reference evidence="21 22" key="1">
    <citation type="journal article" date="2018" name="Mol. Biol. Evol.">
        <title>Analysis of the draft genome of the red seaweed Gracilariopsis chorda provides insights into genome size evolution in Rhodophyta.</title>
        <authorList>
            <person name="Lee J."/>
            <person name="Yang E.C."/>
            <person name="Graf L."/>
            <person name="Yang J.H."/>
            <person name="Qiu H."/>
            <person name="Zel Zion U."/>
            <person name="Chan C.X."/>
            <person name="Stephens T.G."/>
            <person name="Weber A.P.M."/>
            <person name="Boo G.H."/>
            <person name="Boo S.M."/>
            <person name="Kim K.M."/>
            <person name="Shin Y."/>
            <person name="Jung M."/>
            <person name="Lee S.J."/>
            <person name="Yim H.S."/>
            <person name="Lee J.H."/>
            <person name="Bhattacharya D."/>
            <person name="Yoon H.S."/>
        </authorList>
    </citation>
    <scope>NUCLEOTIDE SEQUENCE [LARGE SCALE GENOMIC DNA]</scope>
    <source>
        <strain evidence="21 22">SKKU-2015</strain>
        <tissue evidence="21">Whole body</tissue>
    </source>
</reference>
<feature type="binding site" evidence="14">
    <location>
        <position position="567"/>
    </location>
    <ligand>
        <name>ATP</name>
        <dbReference type="ChEBI" id="CHEBI:30616"/>
    </ligand>
</feature>
<feature type="domain" description="P-type ATPase N-terminal" evidence="19">
    <location>
        <begin position="45"/>
        <end position="109"/>
    </location>
</feature>
<dbReference type="InterPro" id="IPR008250">
    <property type="entry name" value="ATPase_P-typ_transduc_dom_A_sf"/>
</dbReference>
<feature type="compositionally biased region" description="Polar residues" evidence="17">
    <location>
        <begin position="9"/>
        <end position="30"/>
    </location>
</feature>